<proteinExistence type="predicted"/>
<keyword evidence="1" id="KW-0812">Transmembrane</keyword>
<accession>A0ABR1KKF4</accession>
<comment type="caution">
    <text evidence="2">The sequence shown here is derived from an EMBL/GenBank/DDBJ whole genome shotgun (WGS) entry which is preliminary data.</text>
</comment>
<keyword evidence="1" id="KW-0472">Membrane</keyword>
<sequence length="157" mass="17683">MQSYPTVTSIKSNLLLFIKLHCRLTSCPPLTHSLVPHKYVRPWPHGEGPFRYGTWGRAFVFFFFFFLWARVHRSHVRANCSPSSQPWRQQYGVRGCWYGDSACVLLTVDVARATCSVARALLRSDVSAQRRCMDRMDDGGLVVDGKGTTGLVVIACA</sequence>
<gene>
    <name evidence="2" type="ORF">IWZ03DRAFT_202012</name>
</gene>
<keyword evidence="3" id="KW-1185">Reference proteome</keyword>
<dbReference type="Proteomes" id="UP001363622">
    <property type="component" value="Unassembled WGS sequence"/>
</dbReference>
<evidence type="ECO:0000313" key="2">
    <source>
        <dbReference type="EMBL" id="KAK7515382.1"/>
    </source>
</evidence>
<organism evidence="2 3">
    <name type="scientific">Phyllosticta citriasiana</name>
    <dbReference type="NCBI Taxonomy" id="595635"/>
    <lineage>
        <taxon>Eukaryota</taxon>
        <taxon>Fungi</taxon>
        <taxon>Dikarya</taxon>
        <taxon>Ascomycota</taxon>
        <taxon>Pezizomycotina</taxon>
        <taxon>Dothideomycetes</taxon>
        <taxon>Dothideomycetes incertae sedis</taxon>
        <taxon>Botryosphaeriales</taxon>
        <taxon>Phyllostictaceae</taxon>
        <taxon>Phyllosticta</taxon>
    </lineage>
</organism>
<reference evidence="2 3" key="1">
    <citation type="submission" date="2024-04" db="EMBL/GenBank/DDBJ databases">
        <title>Phyllosticta paracitricarpa is synonymous to the EU quarantine fungus P. citricarpa based on phylogenomic analyses.</title>
        <authorList>
            <consortium name="Lawrence Berkeley National Laboratory"/>
            <person name="Van Ingen-Buijs V.A."/>
            <person name="Van Westerhoven A.C."/>
            <person name="Haridas S."/>
            <person name="Skiadas P."/>
            <person name="Martin F."/>
            <person name="Groenewald J.Z."/>
            <person name="Crous P.W."/>
            <person name="Seidl M.F."/>
        </authorList>
    </citation>
    <scope>NUCLEOTIDE SEQUENCE [LARGE SCALE GENOMIC DNA]</scope>
    <source>
        <strain evidence="2 3">CBS 123371</strain>
    </source>
</reference>
<name>A0ABR1KKF4_9PEZI</name>
<feature type="transmembrane region" description="Helical" evidence="1">
    <location>
        <begin position="52"/>
        <end position="69"/>
    </location>
</feature>
<protein>
    <submittedName>
        <fullName evidence="2">Uncharacterized protein</fullName>
    </submittedName>
</protein>
<evidence type="ECO:0000256" key="1">
    <source>
        <dbReference type="SAM" id="Phobius"/>
    </source>
</evidence>
<evidence type="ECO:0000313" key="3">
    <source>
        <dbReference type="Proteomes" id="UP001363622"/>
    </source>
</evidence>
<keyword evidence="1" id="KW-1133">Transmembrane helix</keyword>
<dbReference type="EMBL" id="JBBPHU010000007">
    <property type="protein sequence ID" value="KAK7515382.1"/>
    <property type="molecule type" value="Genomic_DNA"/>
</dbReference>